<evidence type="ECO:0000256" key="2">
    <source>
        <dbReference type="SAM" id="Phobius"/>
    </source>
</evidence>
<proteinExistence type="predicted"/>
<keyword evidence="2" id="KW-0812">Transmembrane</keyword>
<gene>
    <name evidence="3" type="ordered locus">Tmar_1977</name>
</gene>
<organism evidence="3 4">
    <name type="scientific">Thermaerobacter marianensis (strain ATCC 700841 / DSM 12885 / JCM 10246 / 7p75a)</name>
    <dbReference type="NCBI Taxonomy" id="644966"/>
    <lineage>
        <taxon>Bacteria</taxon>
        <taxon>Bacillati</taxon>
        <taxon>Bacillota</taxon>
        <taxon>Clostridia</taxon>
        <taxon>Eubacteriales</taxon>
        <taxon>Clostridiales Family XVII. Incertae Sedis</taxon>
        <taxon>Thermaerobacter</taxon>
    </lineage>
</organism>
<dbReference type="Proteomes" id="UP000008915">
    <property type="component" value="Chromosome"/>
</dbReference>
<keyword evidence="2" id="KW-1133">Transmembrane helix</keyword>
<evidence type="ECO:0000256" key="1">
    <source>
        <dbReference type="SAM" id="MobiDB-lite"/>
    </source>
</evidence>
<reference evidence="3 4" key="1">
    <citation type="journal article" date="2010" name="Stand. Genomic Sci.">
        <title>Complete genome sequence of Thermaerobacter marianensis type strain (7p75a).</title>
        <authorList>
            <person name="Han C."/>
            <person name="Gu W."/>
            <person name="Zhang X."/>
            <person name="Lapidus A."/>
            <person name="Nolan M."/>
            <person name="Copeland A."/>
            <person name="Lucas S."/>
            <person name="Del Rio T.G."/>
            <person name="Tice H."/>
            <person name="Cheng J.F."/>
            <person name="Tapia R."/>
            <person name="Goodwin L."/>
            <person name="Pitluck S."/>
            <person name="Pagani I."/>
            <person name="Ivanova N."/>
            <person name="Mavromatis K."/>
            <person name="Mikhailova N."/>
            <person name="Pati A."/>
            <person name="Chen A."/>
            <person name="Palaniappan K."/>
            <person name="Land M."/>
            <person name="Hauser L."/>
            <person name="Chang Y.J."/>
            <person name="Jeffries C.D."/>
            <person name="Schneider S."/>
            <person name="Rohde M."/>
            <person name="Goker M."/>
            <person name="Pukall R."/>
            <person name="Woyke T."/>
            <person name="Bristow J."/>
            <person name="Eisen J.A."/>
            <person name="Markowitz V."/>
            <person name="Hugenholtz P."/>
            <person name="Kyrpides N.C."/>
            <person name="Klenk H.P."/>
            <person name="Detter J.C."/>
        </authorList>
    </citation>
    <scope>NUCLEOTIDE SEQUENCE [LARGE SCALE GENOMIC DNA]</scope>
    <source>
        <strain evidence="4">ATCC 700841 / DSM 12885 / JCM 10246 / 7p75a</strain>
    </source>
</reference>
<feature type="compositionally biased region" description="Low complexity" evidence="1">
    <location>
        <begin position="65"/>
        <end position="78"/>
    </location>
</feature>
<accession>E6SJ36</accession>
<dbReference type="KEGG" id="tmr:Tmar_1977"/>
<feature type="transmembrane region" description="Helical" evidence="2">
    <location>
        <begin position="7"/>
        <end position="25"/>
    </location>
</feature>
<evidence type="ECO:0000313" key="3">
    <source>
        <dbReference type="EMBL" id="ADU52060.1"/>
    </source>
</evidence>
<sequence length="111" mass="11642">MRQRLKTVVRWTALLMFVVIAVLWQRRTGGAVAGLLAATAGLGAALFAAVTAFAWLMSGLHRQDPAPADARPAGTGDAARARGQRPATGTRPVGEGRGRRGTPARRAGRDV</sequence>
<dbReference type="AlphaFoldDB" id="E6SJ36"/>
<reference evidence="4" key="2">
    <citation type="journal article" date="2010" name="Stand. Genomic Sci.">
        <title>Complete genome sequence of Thermaerobacter marianensis type strain (7p75aT).</title>
        <authorList>
            <person name="Han C."/>
            <person name="Gu W."/>
            <person name="Zhang X."/>
            <person name="Lapidus A."/>
            <person name="Nolan M."/>
            <person name="Copeland A."/>
            <person name="Lucas S."/>
            <person name="Glavina Del Rio T."/>
            <person name="Tice H."/>
            <person name="Cheng J."/>
            <person name="Tapia R."/>
            <person name="Goodwin L."/>
            <person name="Pitluck S."/>
            <person name="Pagani I."/>
            <person name="Ivanova N."/>
            <person name="Mavromatis K."/>
            <person name="Mikhailova N."/>
            <person name="Pati A."/>
            <person name="Chen A."/>
            <person name="Palaniappan K."/>
            <person name="Land M."/>
            <person name="Hauser L."/>
            <person name="Chang Y."/>
            <person name="Jeffries C."/>
            <person name="Schneider S."/>
            <person name="Rohde M."/>
            <person name="Goker M."/>
            <person name="Pukall R."/>
            <person name="Woyke T."/>
            <person name="Bristow J."/>
            <person name="Eisen J."/>
            <person name="Markowitz V."/>
            <person name="Hugenholtz P."/>
            <person name="Kyrpides N."/>
            <person name="Klenk H."/>
            <person name="Detter J."/>
        </authorList>
    </citation>
    <scope>NUCLEOTIDE SEQUENCE [LARGE SCALE GENOMIC DNA]</scope>
    <source>
        <strain evidence="4">ATCC 700841 / DSM 12885 / JCM 10246 / 7p75a</strain>
    </source>
</reference>
<keyword evidence="4" id="KW-1185">Reference proteome</keyword>
<dbReference type="HOGENOM" id="CLU_2157183_0_0_9"/>
<protein>
    <submittedName>
        <fullName evidence="3">Uncharacterized protein</fullName>
    </submittedName>
</protein>
<dbReference type="STRING" id="644966.Tmar_1977"/>
<keyword evidence="2" id="KW-0472">Membrane</keyword>
<feature type="region of interest" description="Disordered" evidence="1">
    <location>
        <begin position="64"/>
        <end position="111"/>
    </location>
</feature>
<feature type="transmembrane region" description="Helical" evidence="2">
    <location>
        <begin position="31"/>
        <end position="56"/>
    </location>
</feature>
<name>E6SJ36_THEM7</name>
<evidence type="ECO:0000313" key="4">
    <source>
        <dbReference type="Proteomes" id="UP000008915"/>
    </source>
</evidence>
<dbReference type="EMBL" id="CP002344">
    <property type="protein sequence ID" value="ADU52060.1"/>
    <property type="molecule type" value="Genomic_DNA"/>
</dbReference>